<dbReference type="PANTHER" id="PTHR33087">
    <property type="entry name" value="OS07G0539200 PROTEIN"/>
    <property type="match status" value="1"/>
</dbReference>
<dbReference type="EMBL" id="CM000146">
    <property type="protein sequence ID" value="EEE69213.1"/>
    <property type="molecule type" value="Genomic_DNA"/>
</dbReference>
<dbReference type="InterPro" id="IPR053253">
    <property type="entry name" value="Sex_diff_modulator"/>
</dbReference>
<name>B9G267_ORYSJ</name>
<dbReference type="Proteomes" id="UP000007752">
    <property type="component" value="Chromosome 9"/>
</dbReference>
<protein>
    <submittedName>
        <fullName evidence="1">Uncharacterized protein</fullName>
    </submittedName>
</protein>
<reference evidence="1" key="2">
    <citation type="submission" date="2008-12" db="EMBL/GenBank/DDBJ databases">
        <title>Improved gene annotation of the rice (Oryza sativa) genomes.</title>
        <authorList>
            <person name="Wang J."/>
            <person name="Li R."/>
            <person name="Fan W."/>
            <person name="Huang Q."/>
            <person name="Zhang J."/>
            <person name="Zhou Y."/>
            <person name="Hu Y."/>
            <person name="Zi S."/>
            <person name="Li J."/>
            <person name="Ni P."/>
            <person name="Zheng H."/>
            <person name="Zhang Y."/>
            <person name="Zhao M."/>
            <person name="Hao Q."/>
            <person name="McDermott J."/>
            <person name="Samudrala R."/>
            <person name="Kristiansen K."/>
            <person name="Wong G.K.-S."/>
        </authorList>
    </citation>
    <scope>NUCLEOTIDE SEQUENCE</scope>
</reference>
<organism evidence="1">
    <name type="scientific">Oryza sativa subsp. japonica</name>
    <name type="common">Rice</name>
    <dbReference type="NCBI Taxonomy" id="39947"/>
    <lineage>
        <taxon>Eukaryota</taxon>
        <taxon>Viridiplantae</taxon>
        <taxon>Streptophyta</taxon>
        <taxon>Embryophyta</taxon>
        <taxon>Tracheophyta</taxon>
        <taxon>Spermatophyta</taxon>
        <taxon>Magnoliopsida</taxon>
        <taxon>Liliopsida</taxon>
        <taxon>Poales</taxon>
        <taxon>Poaceae</taxon>
        <taxon>BOP clade</taxon>
        <taxon>Oryzoideae</taxon>
        <taxon>Oryzeae</taxon>
        <taxon>Oryzinae</taxon>
        <taxon>Oryza</taxon>
        <taxon>Oryza sativa</taxon>
    </lineage>
</organism>
<gene>
    <name evidence="1" type="ORF">OsJ_28427</name>
</gene>
<dbReference type="PANTHER" id="PTHR33087:SF31">
    <property type="entry name" value="OS06G0482850 PROTEIN"/>
    <property type="match status" value="1"/>
</dbReference>
<dbReference type="AlphaFoldDB" id="B9G267"/>
<accession>B9G267</accession>
<proteinExistence type="predicted"/>
<sequence>MHARTEVTTVKLIGPRCAIYFIEEYSRRHNYNRTFDLWIWTNDPDAIPKMAWLGLCFKQPLTPRSLKMIADLVKKGGCKKLKLKATKGKAAVAPA</sequence>
<reference evidence="1" key="1">
    <citation type="journal article" date="2005" name="PLoS Biol.">
        <title>The genomes of Oryza sativa: a history of duplications.</title>
        <authorList>
            <person name="Yu J."/>
            <person name="Wang J."/>
            <person name="Lin W."/>
            <person name="Li S."/>
            <person name="Li H."/>
            <person name="Zhou J."/>
            <person name="Ni P."/>
            <person name="Dong W."/>
            <person name="Hu S."/>
            <person name="Zeng C."/>
            <person name="Zhang J."/>
            <person name="Zhang Y."/>
            <person name="Li R."/>
            <person name="Xu Z."/>
            <person name="Li S."/>
            <person name="Li X."/>
            <person name="Zheng H."/>
            <person name="Cong L."/>
            <person name="Lin L."/>
            <person name="Yin J."/>
            <person name="Geng J."/>
            <person name="Li G."/>
            <person name="Shi J."/>
            <person name="Liu J."/>
            <person name="Lv H."/>
            <person name="Li J."/>
            <person name="Wang J."/>
            <person name="Deng Y."/>
            <person name="Ran L."/>
            <person name="Shi X."/>
            <person name="Wang X."/>
            <person name="Wu Q."/>
            <person name="Li C."/>
            <person name="Ren X."/>
            <person name="Wang J."/>
            <person name="Wang X."/>
            <person name="Li D."/>
            <person name="Liu D."/>
            <person name="Zhang X."/>
            <person name="Ji Z."/>
            <person name="Zhao W."/>
            <person name="Sun Y."/>
            <person name="Zhang Z."/>
            <person name="Bao J."/>
            <person name="Han Y."/>
            <person name="Dong L."/>
            <person name="Ji J."/>
            <person name="Chen P."/>
            <person name="Wu S."/>
            <person name="Liu J."/>
            <person name="Xiao Y."/>
            <person name="Bu D."/>
            <person name="Tan J."/>
            <person name="Yang L."/>
            <person name="Ye C."/>
            <person name="Zhang J."/>
            <person name="Xu J."/>
            <person name="Zhou Y."/>
            <person name="Yu Y."/>
            <person name="Zhang B."/>
            <person name="Zhuang S."/>
            <person name="Wei H."/>
            <person name="Liu B."/>
            <person name="Lei M."/>
            <person name="Yu H."/>
            <person name="Li Y."/>
            <person name="Xu H."/>
            <person name="Wei S."/>
            <person name="He X."/>
            <person name="Fang L."/>
            <person name="Zhang Z."/>
            <person name="Zhang Y."/>
            <person name="Huang X."/>
            <person name="Su Z."/>
            <person name="Tong W."/>
            <person name="Li J."/>
            <person name="Tong Z."/>
            <person name="Li S."/>
            <person name="Ye J."/>
            <person name="Wang L."/>
            <person name="Fang L."/>
            <person name="Lei T."/>
            <person name="Chen C."/>
            <person name="Chen H."/>
            <person name="Xu Z."/>
            <person name="Li H."/>
            <person name="Huang H."/>
            <person name="Zhang F."/>
            <person name="Xu H."/>
            <person name="Li N."/>
            <person name="Zhao C."/>
            <person name="Li S."/>
            <person name="Dong L."/>
            <person name="Huang Y."/>
            <person name="Li L."/>
            <person name="Xi Y."/>
            <person name="Qi Q."/>
            <person name="Li W."/>
            <person name="Zhang B."/>
            <person name="Hu W."/>
            <person name="Zhang Y."/>
            <person name="Tian X."/>
            <person name="Jiao Y."/>
            <person name="Liang X."/>
            <person name="Jin J."/>
            <person name="Gao L."/>
            <person name="Zheng W."/>
            <person name="Hao B."/>
            <person name="Liu S."/>
            <person name="Wang W."/>
            <person name="Yuan L."/>
            <person name="Cao M."/>
            <person name="McDermott J."/>
            <person name="Samudrala R."/>
            <person name="Wang J."/>
            <person name="Wong G.K."/>
            <person name="Yang H."/>
        </authorList>
    </citation>
    <scope>NUCLEOTIDE SEQUENCE [LARGE SCALE GENOMIC DNA]</scope>
</reference>
<evidence type="ECO:0000313" key="1">
    <source>
        <dbReference type="EMBL" id="EEE69213.1"/>
    </source>
</evidence>